<name>X1L6Y3_9ZZZZ</name>
<reference evidence="1" key="1">
    <citation type="journal article" date="2014" name="Front. Microbiol.">
        <title>High frequency of phylogenetically diverse reductive dehalogenase-homologous genes in deep subseafloor sedimentary metagenomes.</title>
        <authorList>
            <person name="Kawai M."/>
            <person name="Futagami T."/>
            <person name="Toyoda A."/>
            <person name="Takaki Y."/>
            <person name="Nishi S."/>
            <person name="Hori S."/>
            <person name="Arai W."/>
            <person name="Tsubouchi T."/>
            <person name="Morono Y."/>
            <person name="Uchiyama I."/>
            <person name="Ito T."/>
            <person name="Fujiyama A."/>
            <person name="Inagaki F."/>
            <person name="Takami H."/>
        </authorList>
    </citation>
    <scope>NUCLEOTIDE SEQUENCE</scope>
    <source>
        <strain evidence="1">Expedition CK06-06</strain>
    </source>
</reference>
<protein>
    <submittedName>
        <fullName evidence="1">Uncharacterized protein</fullName>
    </submittedName>
</protein>
<dbReference type="EMBL" id="BARU01046409">
    <property type="protein sequence ID" value="GAI01641.1"/>
    <property type="molecule type" value="Genomic_DNA"/>
</dbReference>
<sequence>PMPIYQFEFLVRKKSHTFYIKTLVILHTE</sequence>
<comment type="caution">
    <text evidence="1">The sequence shown here is derived from an EMBL/GenBank/DDBJ whole genome shotgun (WGS) entry which is preliminary data.</text>
</comment>
<proteinExistence type="predicted"/>
<organism evidence="1">
    <name type="scientific">marine sediment metagenome</name>
    <dbReference type="NCBI Taxonomy" id="412755"/>
    <lineage>
        <taxon>unclassified sequences</taxon>
        <taxon>metagenomes</taxon>
        <taxon>ecological metagenomes</taxon>
    </lineage>
</organism>
<evidence type="ECO:0000313" key="1">
    <source>
        <dbReference type="EMBL" id="GAI01641.1"/>
    </source>
</evidence>
<gene>
    <name evidence="1" type="ORF">S03H2_70017</name>
</gene>
<accession>X1L6Y3</accession>
<dbReference type="AlphaFoldDB" id="X1L6Y3"/>
<feature type="non-terminal residue" evidence="1">
    <location>
        <position position="1"/>
    </location>
</feature>